<comment type="caution">
    <text evidence="2">The sequence shown here is derived from an EMBL/GenBank/DDBJ whole genome shotgun (WGS) entry which is preliminary data.</text>
</comment>
<feature type="compositionally biased region" description="Basic and acidic residues" evidence="1">
    <location>
        <begin position="319"/>
        <end position="332"/>
    </location>
</feature>
<reference evidence="2 3" key="1">
    <citation type="submission" date="2019-03" db="EMBL/GenBank/DDBJ databases">
        <title>Single cell metagenomics reveals metabolic interactions within the superorganism composed of flagellate Streblomastix strix and complex community of Bacteroidetes bacteria on its surface.</title>
        <authorList>
            <person name="Treitli S.C."/>
            <person name="Kolisko M."/>
            <person name="Husnik F."/>
            <person name="Keeling P."/>
            <person name="Hampl V."/>
        </authorList>
    </citation>
    <scope>NUCLEOTIDE SEQUENCE [LARGE SCALE GENOMIC DNA]</scope>
    <source>
        <strain evidence="2">ST1C</strain>
    </source>
</reference>
<organism evidence="2 3">
    <name type="scientific">Streblomastix strix</name>
    <dbReference type="NCBI Taxonomy" id="222440"/>
    <lineage>
        <taxon>Eukaryota</taxon>
        <taxon>Metamonada</taxon>
        <taxon>Preaxostyla</taxon>
        <taxon>Oxymonadida</taxon>
        <taxon>Streblomastigidae</taxon>
        <taxon>Streblomastix</taxon>
    </lineage>
</organism>
<proteinExistence type="predicted"/>
<gene>
    <name evidence="2" type="ORF">EZS28_003673</name>
</gene>
<dbReference type="EMBL" id="SNRW01000498">
    <property type="protein sequence ID" value="KAA6400799.1"/>
    <property type="molecule type" value="Genomic_DNA"/>
</dbReference>
<feature type="region of interest" description="Disordered" evidence="1">
    <location>
        <begin position="162"/>
        <end position="198"/>
    </location>
</feature>
<feature type="region of interest" description="Disordered" evidence="1">
    <location>
        <begin position="239"/>
        <end position="332"/>
    </location>
</feature>
<dbReference type="AlphaFoldDB" id="A0A5J4X2W2"/>
<sequence>MRQWSRKSLICISVLCNTSTQEKYADANFIGANSMIIATSGGIGIEQDDSILNALYEKKDHDHAAQITTALAVASFFTPHISHTHPIVSSNKFPQSPPQLIDALAFSIENYEKLWESIVKQSCELKNASDLFPDRIELNRIPILHQMLNKLIRQTQSTSNLNPYFASRAQPPIPPDPVINEKETQNDPSATDSVTTDTKSIIKKVQKHAETKPLYIFNGDDVWRHLNAPLPLMQTSLSNAREGHEQEKEKRLQQKEQKQVDKSKFKTSSSSQGKELEDIQHHIGIHAQQKKLFQESDDQSYKDQQQNVNNGVNEEVDGNDQKDQEIEKKDLP</sequence>
<evidence type="ECO:0000313" key="3">
    <source>
        <dbReference type="Proteomes" id="UP000324800"/>
    </source>
</evidence>
<feature type="compositionally biased region" description="Low complexity" evidence="1">
    <location>
        <begin position="303"/>
        <end position="313"/>
    </location>
</feature>
<name>A0A5J4X2W2_9EUKA</name>
<evidence type="ECO:0000313" key="2">
    <source>
        <dbReference type="EMBL" id="KAA6400799.1"/>
    </source>
</evidence>
<feature type="compositionally biased region" description="Basic and acidic residues" evidence="1">
    <location>
        <begin position="241"/>
        <end position="264"/>
    </location>
</feature>
<protein>
    <submittedName>
        <fullName evidence="2">Uncharacterized protein</fullName>
    </submittedName>
</protein>
<dbReference type="Proteomes" id="UP000324800">
    <property type="component" value="Unassembled WGS sequence"/>
</dbReference>
<evidence type="ECO:0000256" key="1">
    <source>
        <dbReference type="SAM" id="MobiDB-lite"/>
    </source>
</evidence>
<accession>A0A5J4X2W2</accession>
<feature type="compositionally biased region" description="Polar residues" evidence="1">
    <location>
        <begin position="186"/>
        <end position="198"/>
    </location>
</feature>